<evidence type="ECO:0000256" key="5">
    <source>
        <dbReference type="ARBA" id="ARBA00023002"/>
    </source>
</evidence>
<evidence type="ECO:0000256" key="1">
    <source>
        <dbReference type="ARBA" id="ARBA00001974"/>
    </source>
</evidence>
<dbReference type="Gene3D" id="1.20.140.10">
    <property type="entry name" value="Butyryl-CoA Dehydrogenase, subunit A, domain 3"/>
    <property type="match status" value="1"/>
</dbReference>
<comment type="cofactor">
    <cofactor evidence="1 6">
        <name>FAD</name>
        <dbReference type="ChEBI" id="CHEBI:57692"/>
    </cofactor>
</comment>
<dbReference type="FunFam" id="2.40.110.10:FF:000011">
    <property type="entry name" value="Acyl-CoA dehydrogenase FadE34"/>
    <property type="match status" value="1"/>
</dbReference>
<evidence type="ECO:0000256" key="2">
    <source>
        <dbReference type="ARBA" id="ARBA00009347"/>
    </source>
</evidence>
<dbReference type="Pfam" id="PF02771">
    <property type="entry name" value="Acyl-CoA_dh_N"/>
    <property type="match status" value="1"/>
</dbReference>
<evidence type="ECO:0000256" key="3">
    <source>
        <dbReference type="ARBA" id="ARBA00022630"/>
    </source>
</evidence>
<dbReference type="Pfam" id="PF00441">
    <property type="entry name" value="Acyl-CoA_dh_1"/>
    <property type="match status" value="1"/>
</dbReference>
<dbReference type="Pfam" id="PF02770">
    <property type="entry name" value="Acyl-CoA_dh_M"/>
    <property type="match status" value="1"/>
</dbReference>
<evidence type="ECO:0000313" key="10">
    <source>
        <dbReference type="EMBL" id="SEK47682.1"/>
    </source>
</evidence>
<dbReference type="InterPro" id="IPR006091">
    <property type="entry name" value="Acyl-CoA_Oxase/DH_mid-dom"/>
</dbReference>
<sequence length="421" mass="45942">MSTSIPFIQNVETDAMASAAEQTRPADMGDDFRQEAREWIAANFPASLRGTDNAMSAIEGPGDETPDQRKWREAMGGKGWGVPTWPKEYGGGGLDRAQARIVQEELARVGAYNPIGGMGVMMFGPTLLEYGTEEQKREHIPGIVRGEVRWCQGYSEPGAGSDLASLQTFAEDKGDHYLVNGQKTWTSGGQWADKCFALVRTDKTQKHAGISFLLIDMDAEGVETKPIRLISGQSPFCETFFTNVRVPKENLVGHEGQGWTIGTRLLQHERSSLSGGSGSASRMNAGNSVPSIAKKYRGIDADGRLSDADLRTRIIKHEMDQRAFALTLRRAALEAKGNAGPSAATSIMKNVGARITQDRAELNIEIMGMQGLGWEGEGFSEEELTQTRTWLWGKAVSIYGGSSEIQNNVIAKRILGMLDHQ</sequence>
<proteinExistence type="inferred from homology"/>
<dbReference type="Proteomes" id="UP000199214">
    <property type="component" value="Unassembled WGS sequence"/>
</dbReference>
<dbReference type="Gene3D" id="1.10.540.10">
    <property type="entry name" value="Acyl-CoA dehydrogenase/oxidase, N-terminal domain"/>
    <property type="match status" value="1"/>
</dbReference>
<evidence type="ECO:0000259" key="7">
    <source>
        <dbReference type="Pfam" id="PF00441"/>
    </source>
</evidence>
<evidence type="ECO:0000259" key="9">
    <source>
        <dbReference type="Pfam" id="PF02771"/>
    </source>
</evidence>
<dbReference type="Gene3D" id="2.40.110.10">
    <property type="entry name" value="Butyryl-CoA Dehydrogenase, subunit A, domain 2"/>
    <property type="match status" value="1"/>
</dbReference>
<dbReference type="InterPro" id="IPR009075">
    <property type="entry name" value="AcylCo_DH/oxidase_C"/>
</dbReference>
<feature type="domain" description="Acyl-CoA oxidase/dehydrogenase middle" evidence="8">
    <location>
        <begin position="151"/>
        <end position="244"/>
    </location>
</feature>
<feature type="domain" description="Acyl-CoA dehydrogenase/oxidase C-terminal" evidence="7">
    <location>
        <begin position="256"/>
        <end position="415"/>
    </location>
</feature>
<protein>
    <submittedName>
        <fullName evidence="10">Acyl-CoA dehydrogenase</fullName>
    </submittedName>
</protein>
<keyword evidence="11" id="KW-1185">Reference proteome</keyword>
<dbReference type="InterPro" id="IPR046373">
    <property type="entry name" value="Acyl-CoA_Oxase/DH_mid-dom_sf"/>
</dbReference>
<dbReference type="PANTHER" id="PTHR43292:SF3">
    <property type="entry name" value="ACYL-COA DEHYDROGENASE FADE29"/>
    <property type="match status" value="1"/>
</dbReference>
<evidence type="ECO:0000256" key="6">
    <source>
        <dbReference type="RuleBase" id="RU362125"/>
    </source>
</evidence>
<keyword evidence="5 6" id="KW-0560">Oxidoreductase</keyword>
<dbReference type="SUPFAM" id="SSF56645">
    <property type="entry name" value="Acyl-CoA dehydrogenase NM domain-like"/>
    <property type="match status" value="1"/>
</dbReference>
<dbReference type="InterPro" id="IPR052161">
    <property type="entry name" value="Mycobact_Acyl-CoA_DH"/>
</dbReference>
<dbReference type="GO" id="GO:0016627">
    <property type="term" value="F:oxidoreductase activity, acting on the CH-CH group of donors"/>
    <property type="evidence" value="ECO:0007669"/>
    <property type="project" value="InterPro"/>
</dbReference>
<evidence type="ECO:0000256" key="4">
    <source>
        <dbReference type="ARBA" id="ARBA00022827"/>
    </source>
</evidence>
<organism evidence="10 11">
    <name type="scientific">Sphingomonas palmae</name>
    <dbReference type="NCBI Taxonomy" id="1855283"/>
    <lineage>
        <taxon>Bacteria</taxon>
        <taxon>Pseudomonadati</taxon>
        <taxon>Pseudomonadota</taxon>
        <taxon>Alphaproteobacteria</taxon>
        <taxon>Sphingomonadales</taxon>
        <taxon>Sphingomonadaceae</taxon>
        <taxon>Sphingomonas</taxon>
    </lineage>
</organism>
<evidence type="ECO:0000259" key="8">
    <source>
        <dbReference type="Pfam" id="PF02770"/>
    </source>
</evidence>
<keyword evidence="3 6" id="KW-0285">Flavoprotein</keyword>
<dbReference type="GO" id="GO:0005886">
    <property type="term" value="C:plasma membrane"/>
    <property type="evidence" value="ECO:0007669"/>
    <property type="project" value="TreeGrafter"/>
</dbReference>
<dbReference type="InterPro" id="IPR013786">
    <property type="entry name" value="AcylCoA_DH/ox_N"/>
</dbReference>
<dbReference type="SUPFAM" id="SSF47203">
    <property type="entry name" value="Acyl-CoA dehydrogenase C-terminal domain-like"/>
    <property type="match status" value="1"/>
</dbReference>
<accession>A0A1H7HE51</accession>
<dbReference type="STRING" id="1855283.SAMN05216382_0481"/>
<dbReference type="InterPro" id="IPR036250">
    <property type="entry name" value="AcylCo_DH-like_C"/>
</dbReference>
<gene>
    <name evidence="10" type="ORF">SAMN05216382_0481</name>
</gene>
<reference evidence="11" key="1">
    <citation type="submission" date="2016-10" db="EMBL/GenBank/DDBJ databases">
        <authorList>
            <person name="Varghese N."/>
            <person name="Submissions S."/>
        </authorList>
    </citation>
    <scope>NUCLEOTIDE SEQUENCE [LARGE SCALE GENOMIC DNA]</scope>
    <source>
        <strain evidence="11">JS21-1</strain>
    </source>
</reference>
<feature type="domain" description="Acyl-CoA dehydrogenase/oxidase N-terminal" evidence="9">
    <location>
        <begin position="64"/>
        <end position="147"/>
    </location>
</feature>
<dbReference type="GO" id="GO:0050660">
    <property type="term" value="F:flavin adenine dinucleotide binding"/>
    <property type="evidence" value="ECO:0007669"/>
    <property type="project" value="InterPro"/>
</dbReference>
<dbReference type="EMBL" id="FNZZ01000001">
    <property type="protein sequence ID" value="SEK47682.1"/>
    <property type="molecule type" value="Genomic_DNA"/>
</dbReference>
<keyword evidence="4 6" id="KW-0274">FAD</keyword>
<dbReference type="PANTHER" id="PTHR43292">
    <property type="entry name" value="ACYL-COA DEHYDROGENASE"/>
    <property type="match status" value="1"/>
</dbReference>
<evidence type="ECO:0000313" key="11">
    <source>
        <dbReference type="Proteomes" id="UP000199214"/>
    </source>
</evidence>
<dbReference type="InterPro" id="IPR037069">
    <property type="entry name" value="AcylCoA_DH/ox_N_sf"/>
</dbReference>
<comment type="similarity">
    <text evidence="2 6">Belongs to the acyl-CoA dehydrogenase family.</text>
</comment>
<dbReference type="AlphaFoldDB" id="A0A1H7HE51"/>
<dbReference type="InterPro" id="IPR009100">
    <property type="entry name" value="AcylCoA_DH/oxidase_NM_dom_sf"/>
</dbReference>
<name>A0A1H7HE51_9SPHN</name>